<accession>A0ABW0VWD3</accession>
<name>A0ABW0VWD3_9BACL</name>
<sequence length="64" mass="7279">MRFTPNKIEAVDQLQYAVDTNKSVAWPEIAKEFNSVIEATMYDGKDIQSSLENFKKQAERILAG</sequence>
<comment type="caution">
    <text evidence="1">The sequence shown here is derived from an EMBL/GenBank/DDBJ whole genome shotgun (WGS) entry which is preliminary data.</text>
</comment>
<proteinExistence type="predicted"/>
<evidence type="ECO:0008006" key="3">
    <source>
        <dbReference type="Google" id="ProtNLM"/>
    </source>
</evidence>
<evidence type="ECO:0000313" key="1">
    <source>
        <dbReference type="EMBL" id="MFC5649748.1"/>
    </source>
</evidence>
<keyword evidence="2" id="KW-1185">Reference proteome</keyword>
<dbReference type="RefSeq" id="WP_379188290.1">
    <property type="nucleotide sequence ID" value="NZ_JBHSOW010000041.1"/>
</dbReference>
<protein>
    <recommendedName>
        <fullName evidence="3">Extracellular solute-binding protein</fullName>
    </recommendedName>
</protein>
<dbReference type="Gene3D" id="3.40.190.10">
    <property type="entry name" value="Periplasmic binding protein-like II"/>
    <property type="match status" value="2"/>
</dbReference>
<dbReference type="EMBL" id="JBHSOW010000041">
    <property type="protein sequence ID" value="MFC5649748.1"/>
    <property type="molecule type" value="Genomic_DNA"/>
</dbReference>
<evidence type="ECO:0000313" key="2">
    <source>
        <dbReference type="Proteomes" id="UP001596047"/>
    </source>
</evidence>
<gene>
    <name evidence="1" type="ORF">ACFPYJ_11570</name>
</gene>
<organism evidence="1 2">
    <name type="scientific">Paenibacillus solisilvae</name>
    <dbReference type="NCBI Taxonomy" id="2486751"/>
    <lineage>
        <taxon>Bacteria</taxon>
        <taxon>Bacillati</taxon>
        <taxon>Bacillota</taxon>
        <taxon>Bacilli</taxon>
        <taxon>Bacillales</taxon>
        <taxon>Paenibacillaceae</taxon>
        <taxon>Paenibacillus</taxon>
    </lineage>
</organism>
<dbReference type="Proteomes" id="UP001596047">
    <property type="component" value="Unassembled WGS sequence"/>
</dbReference>
<reference evidence="2" key="1">
    <citation type="journal article" date="2019" name="Int. J. Syst. Evol. Microbiol.">
        <title>The Global Catalogue of Microorganisms (GCM) 10K type strain sequencing project: providing services to taxonomists for standard genome sequencing and annotation.</title>
        <authorList>
            <consortium name="The Broad Institute Genomics Platform"/>
            <consortium name="The Broad Institute Genome Sequencing Center for Infectious Disease"/>
            <person name="Wu L."/>
            <person name="Ma J."/>
        </authorList>
    </citation>
    <scope>NUCLEOTIDE SEQUENCE [LARGE SCALE GENOMIC DNA]</scope>
    <source>
        <strain evidence="2">CGMCC 1.3240</strain>
    </source>
</reference>